<dbReference type="Proteomes" id="UP000238916">
    <property type="component" value="Unassembled WGS sequence"/>
</dbReference>
<name>A0A2U3KGD1_9FIRM</name>
<reference evidence="4" key="1">
    <citation type="submission" date="2018-02" db="EMBL/GenBank/DDBJ databases">
        <authorList>
            <person name="Hausmann B."/>
        </authorList>
    </citation>
    <scope>NUCLEOTIDE SEQUENCE [LARGE SCALE GENOMIC DNA]</scope>
    <source>
        <strain evidence="4">Peat soil MAG SbF1</strain>
    </source>
</reference>
<keyword evidence="1" id="KW-0812">Transmembrane</keyword>
<keyword evidence="1" id="KW-1133">Transmembrane helix</keyword>
<gene>
    <name evidence="3" type="ORF">SBF1_1940006</name>
</gene>
<proteinExistence type="predicted"/>
<feature type="transmembrane region" description="Helical" evidence="1">
    <location>
        <begin position="31"/>
        <end position="55"/>
    </location>
</feature>
<evidence type="ECO:0000259" key="2">
    <source>
        <dbReference type="Pfam" id="PF09851"/>
    </source>
</evidence>
<protein>
    <recommendedName>
        <fullName evidence="2">SHOCT domain-containing protein</fullName>
    </recommendedName>
</protein>
<dbReference type="CDD" id="cd11586">
    <property type="entry name" value="VbhA_like"/>
    <property type="match status" value="1"/>
</dbReference>
<accession>A0A2U3KGD1</accession>
<keyword evidence="1" id="KW-0472">Membrane</keyword>
<organism evidence="3 4">
    <name type="scientific">Candidatus Desulfosporosinus infrequens</name>
    <dbReference type="NCBI Taxonomy" id="2043169"/>
    <lineage>
        <taxon>Bacteria</taxon>
        <taxon>Bacillati</taxon>
        <taxon>Bacillota</taxon>
        <taxon>Clostridia</taxon>
        <taxon>Eubacteriales</taxon>
        <taxon>Desulfitobacteriaceae</taxon>
        <taxon>Desulfosporosinus</taxon>
    </lineage>
</organism>
<sequence length="99" mass="11105">MMYGSGNVIRGGGNAMRRFGPGFMANGHTGWLGLLPLACHLIFMIIIIVIAVICLKRHSKKVRAIQKQNDPALLVLRQRYALGEIDTEEFNRRKQDLAN</sequence>
<dbReference type="OrthoDB" id="2456654at2"/>
<dbReference type="EMBL" id="OMOF01000106">
    <property type="protein sequence ID" value="SPF38709.1"/>
    <property type="molecule type" value="Genomic_DNA"/>
</dbReference>
<feature type="domain" description="SHOCT" evidence="2">
    <location>
        <begin position="73"/>
        <end position="97"/>
    </location>
</feature>
<evidence type="ECO:0000313" key="4">
    <source>
        <dbReference type="Proteomes" id="UP000238916"/>
    </source>
</evidence>
<evidence type="ECO:0000256" key="1">
    <source>
        <dbReference type="SAM" id="Phobius"/>
    </source>
</evidence>
<dbReference type="InterPro" id="IPR018649">
    <property type="entry name" value="SHOCT"/>
</dbReference>
<dbReference type="AlphaFoldDB" id="A0A2U3KGD1"/>
<dbReference type="InterPro" id="IPR033788">
    <property type="entry name" value="VbhA-like"/>
</dbReference>
<evidence type="ECO:0000313" key="3">
    <source>
        <dbReference type="EMBL" id="SPF38709.1"/>
    </source>
</evidence>
<dbReference type="Pfam" id="PF09851">
    <property type="entry name" value="SHOCT"/>
    <property type="match status" value="1"/>
</dbReference>